<sequence length="31" mass="3515">MLTNRGIDSNANGVRRMNNGVFNTMTDEEEQ</sequence>
<gene>
    <name evidence="3" type="ORF">T01_10443</name>
    <name evidence="2" type="ORF">T01_6051</name>
    <name evidence="4" type="ORF">T01_6635</name>
</gene>
<protein>
    <submittedName>
        <fullName evidence="2">Uncharacterized protein</fullName>
    </submittedName>
</protein>
<dbReference type="AlphaFoldDB" id="A0A0V1AKZ9"/>
<dbReference type="EMBL" id="JYDH01000927">
    <property type="protein sequence ID" value="KRY25480.1"/>
    <property type="molecule type" value="Genomic_DNA"/>
</dbReference>
<proteinExistence type="predicted"/>
<comment type="caution">
    <text evidence="2">The sequence shown here is derived from an EMBL/GenBank/DDBJ whole genome shotgun (WGS) entry which is preliminary data.</text>
</comment>
<accession>A0A0V1AKZ9</accession>
<dbReference type="EMBL" id="JYDH01000925">
    <property type="protein sequence ID" value="KRY25485.1"/>
    <property type="molecule type" value="Genomic_DNA"/>
</dbReference>
<feature type="compositionally biased region" description="Polar residues" evidence="1">
    <location>
        <begin position="1"/>
        <end position="12"/>
    </location>
</feature>
<reference evidence="2 5" key="1">
    <citation type="submission" date="2015-01" db="EMBL/GenBank/DDBJ databases">
        <title>Evolution of Trichinella species and genotypes.</title>
        <authorList>
            <person name="Korhonen P.K."/>
            <person name="Edoardo P."/>
            <person name="Giuseppe L.R."/>
            <person name="Gasser R.B."/>
        </authorList>
    </citation>
    <scope>NUCLEOTIDE SEQUENCE [LARGE SCALE GENOMIC DNA]</scope>
    <source>
        <strain evidence="2">ISS3</strain>
    </source>
</reference>
<evidence type="ECO:0000313" key="4">
    <source>
        <dbReference type="EMBL" id="KRY25485.1"/>
    </source>
</evidence>
<organism evidence="2 5">
    <name type="scientific">Trichinella spiralis</name>
    <name type="common">Trichina worm</name>
    <dbReference type="NCBI Taxonomy" id="6334"/>
    <lineage>
        <taxon>Eukaryota</taxon>
        <taxon>Metazoa</taxon>
        <taxon>Ecdysozoa</taxon>
        <taxon>Nematoda</taxon>
        <taxon>Enoplea</taxon>
        <taxon>Dorylaimia</taxon>
        <taxon>Trichinellida</taxon>
        <taxon>Trichinellidae</taxon>
        <taxon>Trichinella</taxon>
    </lineage>
</organism>
<feature type="region of interest" description="Disordered" evidence="1">
    <location>
        <begin position="1"/>
        <end position="31"/>
    </location>
</feature>
<name>A0A0V1AKZ9_TRISP</name>
<evidence type="ECO:0000313" key="5">
    <source>
        <dbReference type="Proteomes" id="UP000054776"/>
    </source>
</evidence>
<keyword evidence="5" id="KW-1185">Reference proteome</keyword>
<evidence type="ECO:0000313" key="3">
    <source>
        <dbReference type="EMBL" id="KRY25483.1"/>
    </source>
</evidence>
<dbReference type="EMBL" id="JYDH01000926">
    <property type="protein sequence ID" value="KRY25483.1"/>
    <property type="molecule type" value="Genomic_DNA"/>
</dbReference>
<evidence type="ECO:0000256" key="1">
    <source>
        <dbReference type="SAM" id="MobiDB-lite"/>
    </source>
</evidence>
<dbReference type="Proteomes" id="UP000054776">
    <property type="component" value="Unassembled WGS sequence"/>
</dbReference>
<evidence type="ECO:0000313" key="2">
    <source>
        <dbReference type="EMBL" id="KRY25480.1"/>
    </source>
</evidence>
<dbReference type="InParanoid" id="A0A0V1AKZ9"/>